<keyword evidence="8" id="KW-1185">Reference proteome</keyword>
<protein>
    <submittedName>
        <fullName evidence="7">Nitroreductase</fullName>
    </submittedName>
</protein>
<evidence type="ECO:0000256" key="5">
    <source>
        <dbReference type="ARBA" id="ARBA00023002"/>
    </source>
</evidence>
<feature type="domain" description="Nitroreductase" evidence="6">
    <location>
        <begin position="9"/>
        <end position="184"/>
    </location>
</feature>
<keyword evidence="4" id="KW-0288">FMN</keyword>
<dbReference type="PANTHER" id="PTHR43673">
    <property type="entry name" value="NAD(P)H NITROREDUCTASE YDGI-RELATED"/>
    <property type="match status" value="1"/>
</dbReference>
<evidence type="ECO:0000313" key="7">
    <source>
        <dbReference type="EMBL" id="SDS41193.1"/>
    </source>
</evidence>
<name>A0ABY0UBT9_9FLAO</name>
<dbReference type="EMBL" id="LT629754">
    <property type="protein sequence ID" value="SDS41193.1"/>
    <property type="molecule type" value="Genomic_DNA"/>
</dbReference>
<proteinExistence type="inferred from homology"/>
<dbReference type="Proteomes" id="UP000199574">
    <property type="component" value="Chromosome I"/>
</dbReference>
<dbReference type="SUPFAM" id="SSF55469">
    <property type="entry name" value="FMN-dependent nitroreductase-like"/>
    <property type="match status" value="1"/>
</dbReference>
<evidence type="ECO:0000256" key="3">
    <source>
        <dbReference type="ARBA" id="ARBA00022630"/>
    </source>
</evidence>
<keyword evidence="3" id="KW-0285">Flavoprotein</keyword>
<dbReference type="PANTHER" id="PTHR43673:SF2">
    <property type="entry name" value="NITROREDUCTASE"/>
    <property type="match status" value="1"/>
</dbReference>
<dbReference type="Pfam" id="PF00881">
    <property type="entry name" value="Nitroreductase"/>
    <property type="match status" value="1"/>
</dbReference>
<evidence type="ECO:0000259" key="6">
    <source>
        <dbReference type="Pfam" id="PF00881"/>
    </source>
</evidence>
<gene>
    <name evidence="7" type="ORF">SAMN05192545_1352</name>
</gene>
<evidence type="ECO:0000313" key="8">
    <source>
        <dbReference type="Proteomes" id="UP000199574"/>
    </source>
</evidence>
<evidence type="ECO:0000256" key="4">
    <source>
        <dbReference type="ARBA" id="ARBA00022643"/>
    </source>
</evidence>
<dbReference type="RefSeq" id="WP_091604168.1">
    <property type="nucleotide sequence ID" value="NZ_LT629754.1"/>
</dbReference>
<comment type="cofactor">
    <cofactor evidence="1">
        <name>FMN</name>
        <dbReference type="ChEBI" id="CHEBI:58210"/>
    </cofactor>
</comment>
<reference evidence="7 8" key="1">
    <citation type="submission" date="2016-10" db="EMBL/GenBank/DDBJ databases">
        <authorList>
            <person name="Varghese N."/>
            <person name="Submissions S."/>
        </authorList>
    </citation>
    <scope>NUCLEOTIDE SEQUENCE [LARGE SCALE GENOMIC DNA]</scope>
    <source>
        <strain evidence="7 8">MAR_2009_60</strain>
    </source>
</reference>
<evidence type="ECO:0000256" key="1">
    <source>
        <dbReference type="ARBA" id="ARBA00001917"/>
    </source>
</evidence>
<evidence type="ECO:0000256" key="2">
    <source>
        <dbReference type="ARBA" id="ARBA00007118"/>
    </source>
</evidence>
<accession>A0ABY0UBT9</accession>
<dbReference type="InterPro" id="IPR029479">
    <property type="entry name" value="Nitroreductase"/>
</dbReference>
<dbReference type="InterPro" id="IPR000415">
    <property type="entry name" value="Nitroreductase-like"/>
</dbReference>
<dbReference type="GeneID" id="90590765"/>
<dbReference type="Gene3D" id="3.40.109.10">
    <property type="entry name" value="NADH Oxidase"/>
    <property type="match status" value="1"/>
</dbReference>
<comment type="similarity">
    <text evidence="2">Belongs to the nitroreductase family.</text>
</comment>
<organism evidence="7 8">
    <name type="scientific">Maribacter dokdonensis</name>
    <dbReference type="NCBI Taxonomy" id="320912"/>
    <lineage>
        <taxon>Bacteria</taxon>
        <taxon>Pseudomonadati</taxon>
        <taxon>Bacteroidota</taxon>
        <taxon>Flavobacteriia</taxon>
        <taxon>Flavobacteriales</taxon>
        <taxon>Flavobacteriaceae</taxon>
        <taxon>Maribacter</taxon>
    </lineage>
</organism>
<sequence length="210" mass="24101">MELLDKLNWRYAAKAMNGEKVAEDKVERILEAARLAPTSSGLQPFEIIVVKNQEIKEQIRPVAWNQSMITDCSHLLVFAAWDTYTEDRINYMFDLTNEIRGFKNEGWENYRKMLLDSYPQKDEEENFNHAAKQAYIAFSQAIAAAAFEKVDATPIEGFDPTAVDKILGLREKGLRSAVLLPLGYRNESEDWLVNLVKVRKPMKDLVTVIE</sequence>
<keyword evidence="5" id="KW-0560">Oxidoreductase</keyword>